<dbReference type="GO" id="GO:0003677">
    <property type="term" value="F:DNA binding"/>
    <property type="evidence" value="ECO:0007669"/>
    <property type="project" value="InterPro"/>
</dbReference>
<accession>A0A7C3RL19</accession>
<keyword evidence="1" id="KW-0540">Nuclease</keyword>
<dbReference type="GO" id="GO:0009307">
    <property type="term" value="P:DNA restriction-modification system"/>
    <property type="evidence" value="ECO:0007669"/>
    <property type="project" value="InterPro"/>
</dbReference>
<sequence>MPKEWILNMATNRWGLNKKDNVGPVSLWIRECDPKNPNEWEIFYYRKLEELLKSKNIELSPESYINELGRKLYIKISEVMRAEIEEITEDDCINYIKNLLINRTFEGYITEKETIYSQLKKLLSIDIKPAPDKWDRLYNVDFYIEIAGKYIGIQIKPITYEQTPEIYKWKEWLSRTHEKFEKEIGGKVFIIFSIKKDGRKEIYNKEIIEEIKNEIERLRKQK</sequence>
<proteinExistence type="predicted"/>
<dbReference type="InterPro" id="IPR019068">
    <property type="entry name" value="Restrct_endonuc_II_MjaI"/>
</dbReference>
<gene>
    <name evidence="1" type="ORF">ENW00_00320</name>
</gene>
<protein>
    <submittedName>
        <fullName evidence="1">MjaI family restriction endonuclease</fullName>
    </submittedName>
</protein>
<organism evidence="1">
    <name type="scientific">Dictyoglomus thermophilum</name>
    <dbReference type="NCBI Taxonomy" id="14"/>
    <lineage>
        <taxon>Bacteria</taxon>
        <taxon>Pseudomonadati</taxon>
        <taxon>Dictyoglomota</taxon>
        <taxon>Dictyoglomia</taxon>
        <taxon>Dictyoglomales</taxon>
        <taxon>Dictyoglomaceae</taxon>
        <taxon>Dictyoglomus</taxon>
    </lineage>
</organism>
<comment type="caution">
    <text evidence="1">The sequence shown here is derived from an EMBL/GenBank/DDBJ whole genome shotgun (WGS) entry which is preliminary data.</text>
</comment>
<evidence type="ECO:0000313" key="1">
    <source>
        <dbReference type="EMBL" id="HFX12597.1"/>
    </source>
</evidence>
<keyword evidence="1" id="KW-0255">Endonuclease</keyword>
<name>A0A7C3RL19_DICTH</name>
<keyword evidence="1" id="KW-0378">Hydrolase</keyword>
<dbReference type="AlphaFoldDB" id="A0A7C3RL19"/>
<reference evidence="1" key="1">
    <citation type="journal article" date="2020" name="mSystems">
        <title>Genome- and Community-Level Interaction Insights into Carbon Utilization and Element Cycling Functions of Hydrothermarchaeota in Hydrothermal Sediment.</title>
        <authorList>
            <person name="Zhou Z."/>
            <person name="Liu Y."/>
            <person name="Xu W."/>
            <person name="Pan J."/>
            <person name="Luo Z.H."/>
            <person name="Li M."/>
        </authorList>
    </citation>
    <scope>NUCLEOTIDE SEQUENCE [LARGE SCALE GENOMIC DNA]</scope>
    <source>
        <strain evidence="1">SpSt-81</strain>
    </source>
</reference>
<dbReference type="Pfam" id="PF09568">
    <property type="entry name" value="RE_MjaI"/>
    <property type="match status" value="1"/>
</dbReference>
<dbReference type="GO" id="GO:0009036">
    <property type="term" value="F:type II site-specific deoxyribonuclease activity"/>
    <property type="evidence" value="ECO:0007669"/>
    <property type="project" value="InterPro"/>
</dbReference>
<dbReference type="EMBL" id="DTIN01000007">
    <property type="protein sequence ID" value="HFX12597.1"/>
    <property type="molecule type" value="Genomic_DNA"/>
</dbReference>